<dbReference type="EMBL" id="QKYT01000263">
    <property type="protein sequence ID" value="RIA88424.1"/>
    <property type="molecule type" value="Genomic_DNA"/>
</dbReference>
<dbReference type="Gene3D" id="3.90.79.10">
    <property type="entry name" value="Nucleoside Triphosphate Pyrophosphohydrolase"/>
    <property type="match status" value="1"/>
</dbReference>
<dbReference type="OrthoDB" id="206213at2759"/>
<evidence type="ECO:0000313" key="1">
    <source>
        <dbReference type="EMBL" id="RIA88424.1"/>
    </source>
</evidence>
<sequence length="138" mass="16293">MIIKQLNSFNPICFSKNFNSIKFFRQPLINLQQKQNQIRFYGRINNSSPLYYYNNNNNNKNNNKIDLSPEMIELIRYRLKSGSKLNYKFNYDTTKQISEAAVLMPLCVVKGEPSVLFTIRSMNLKTHTGEVRYRIKLV</sequence>
<dbReference type="Proteomes" id="UP000265703">
    <property type="component" value="Unassembled WGS sequence"/>
</dbReference>
<protein>
    <submittedName>
        <fullName evidence="1">Uncharacterized protein</fullName>
    </submittedName>
</protein>
<organism evidence="1 2">
    <name type="scientific">Glomus cerebriforme</name>
    <dbReference type="NCBI Taxonomy" id="658196"/>
    <lineage>
        <taxon>Eukaryota</taxon>
        <taxon>Fungi</taxon>
        <taxon>Fungi incertae sedis</taxon>
        <taxon>Mucoromycota</taxon>
        <taxon>Glomeromycotina</taxon>
        <taxon>Glomeromycetes</taxon>
        <taxon>Glomerales</taxon>
        <taxon>Glomeraceae</taxon>
        <taxon>Glomus</taxon>
    </lineage>
</organism>
<dbReference type="STRING" id="658196.A0A397T045"/>
<dbReference type="AlphaFoldDB" id="A0A397T045"/>
<reference evidence="1 2" key="1">
    <citation type="submission" date="2018-06" db="EMBL/GenBank/DDBJ databases">
        <title>Comparative genomics reveals the genomic features of Rhizophagus irregularis, R. cerebriforme, R. diaphanum and Gigaspora rosea, and their symbiotic lifestyle signature.</title>
        <authorList>
            <person name="Morin E."/>
            <person name="San Clemente H."/>
            <person name="Chen E.C.H."/>
            <person name="De La Providencia I."/>
            <person name="Hainaut M."/>
            <person name="Kuo A."/>
            <person name="Kohler A."/>
            <person name="Murat C."/>
            <person name="Tang N."/>
            <person name="Roy S."/>
            <person name="Loubradou J."/>
            <person name="Henrissat B."/>
            <person name="Grigoriev I.V."/>
            <person name="Corradi N."/>
            <person name="Roux C."/>
            <person name="Martin F.M."/>
        </authorList>
    </citation>
    <scope>NUCLEOTIDE SEQUENCE [LARGE SCALE GENOMIC DNA]</scope>
    <source>
        <strain evidence="1 2">DAOM 227022</strain>
    </source>
</reference>
<name>A0A397T045_9GLOM</name>
<accession>A0A397T045</accession>
<proteinExistence type="predicted"/>
<comment type="caution">
    <text evidence="1">The sequence shown here is derived from an EMBL/GenBank/DDBJ whole genome shotgun (WGS) entry which is preliminary data.</text>
</comment>
<evidence type="ECO:0000313" key="2">
    <source>
        <dbReference type="Proteomes" id="UP000265703"/>
    </source>
</evidence>
<keyword evidence="2" id="KW-1185">Reference proteome</keyword>
<gene>
    <name evidence="1" type="ORF">C1645_774898</name>
</gene>